<sequence>MDTIVLVASRSPLAPHFTMLKTSLRLYAEGFEVSSIAGKANPYGSFGEAYNALIAEAVARQFHRIIIANDDIVLRPDTLRLLIEDADRLDEAGIRWQWLAARTDWVRHTPQNIRYAYGHRELRAVGYPEENQIVEVPAVSPIFAMIRADRWQEVGPFLPISWFSDDEHCYRGAKLGLRSYVSRAYVHHVGSQTMTPESWKAQQEAAILVLANQNPDFLNYYCIPFPQSPEVPDDYRF</sequence>
<dbReference type="Gene3D" id="3.90.550.10">
    <property type="entry name" value="Spore Coat Polysaccharide Biosynthesis Protein SpsA, Chain A"/>
    <property type="match status" value="1"/>
</dbReference>
<evidence type="ECO:0000313" key="1">
    <source>
        <dbReference type="EMBL" id="CAB4141870.1"/>
    </source>
</evidence>
<dbReference type="GO" id="GO:0016740">
    <property type="term" value="F:transferase activity"/>
    <property type="evidence" value="ECO:0007669"/>
    <property type="project" value="UniProtKB-KW"/>
</dbReference>
<accession>A0A6J5M9I6</accession>
<proteinExistence type="predicted"/>
<keyword evidence="1" id="KW-0808">Transferase</keyword>
<dbReference type="EMBL" id="LR796398">
    <property type="protein sequence ID" value="CAB4141870.1"/>
    <property type="molecule type" value="Genomic_DNA"/>
</dbReference>
<protein>
    <submittedName>
        <fullName evidence="1">COG1216 Predicted glycosyltransferases</fullName>
    </submittedName>
</protein>
<dbReference type="InterPro" id="IPR029044">
    <property type="entry name" value="Nucleotide-diphossugar_trans"/>
</dbReference>
<dbReference type="SUPFAM" id="SSF53448">
    <property type="entry name" value="Nucleotide-diphospho-sugar transferases"/>
    <property type="match status" value="1"/>
</dbReference>
<name>A0A6J5M9I6_9CAUD</name>
<gene>
    <name evidence="1" type="ORF">UFOVP422_35</name>
</gene>
<reference evidence="1" key="1">
    <citation type="submission" date="2020-04" db="EMBL/GenBank/DDBJ databases">
        <authorList>
            <person name="Chiriac C."/>
            <person name="Salcher M."/>
            <person name="Ghai R."/>
            <person name="Kavagutti S V."/>
        </authorList>
    </citation>
    <scope>NUCLEOTIDE SEQUENCE</scope>
</reference>
<organism evidence="1">
    <name type="scientific">uncultured Caudovirales phage</name>
    <dbReference type="NCBI Taxonomy" id="2100421"/>
    <lineage>
        <taxon>Viruses</taxon>
        <taxon>Duplodnaviria</taxon>
        <taxon>Heunggongvirae</taxon>
        <taxon>Uroviricota</taxon>
        <taxon>Caudoviricetes</taxon>
        <taxon>Peduoviridae</taxon>
        <taxon>Maltschvirus</taxon>
        <taxon>Maltschvirus maltsch</taxon>
    </lineage>
</organism>